<dbReference type="Proteomes" id="UP000304953">
    <property type="component" value="Unassembled WGS sequence"/>
</dbReference>
<reference evidence="1" key="1">
    <citation type="submission" date="2019-04" db="EMBL/GenBank/DDBJ databases">
        <title>Microbes associate with the intestines of laboratory mice.</title>
        <authorList>
            <person name="Navarre W."/>
            <person name="Wong E."/>
            <person name="Huang K."/>
            <person name="Tropini C."/>
            <person name="Ng K."/>
            <person name="Yu B."/>
        </authorList>
    </citation>
    <scope>NUCLEOTIDE SEQUENCE</scope>
    <source>
        <strain evidence="1">NM01_1-7b</strain>
    </source>
</reference>
<accession>A0AC61S260</accession>
<evidence type="ECO:0000313" key="1">
    <source>
        <dbReference type="EMBL" id="TGY98387.1"/>
    </source>
</evidence>
<gene>
    <name evidence="1" type="ORF">E5329_01025</name>
</gene>
<proteinExistence type="predicted"/>
<keyword evidence="2" id="KW-1185">Reference proteome</keyword>
<name>A0AC61S260_9FIRM</name>
<comment type="caution">
    <text evidence="1">The sequence shown here is derived from an EMBL/GenBank/DDBJ whole genome shotgun (WGS) entry which is preliminary data.</text>
</comment>
<organism evidence="1 2">
    <name type="scientific">Petralouisia muris</name>
    <dbReference type="NCBI Taxonomy" id="3032872"/>
    <lineage>
        <taxon>Bacteria</taxon>
        <taxon>Bacillati</taxon>
        <taxon>Bacillota</taxon>
        <taxon>Clostridia</taxon>
        <taxon>Lachnospirales</taxon>
        <taxon>Lachnospiraceae</taxon>
        <taxon>Petralouisia</taxon>
    </lineage>
</organism>
<protein>
    <submittedName>
        <fullName evidence="1">MBL fold metallo-hydrolase</fullName>
    </submittedName>
</protein>
<sequence>MQIEQFVLGMFETNCYLVTGQEQGACILIDPADDAEKLIGYMEKKHLVPKAVLLTHGHYDHFLAVPGLQKRWAELPVYCHSLDCPKELEEHDMGMVFPTVTAFANVKSLEEGQELKLAGITFQTLHTPGHTPGSVTFQAGDALFTGDTLFCGSIGRTDFAGGSMKQMRASLKRLAAIPGDYRVYPGHEGLTRLDAEKKTNPYLAYM</sequence>
<evidence type="ECO:0000313" key="2">
    <source>
        <dbReference type="Proteomes" id="UP000304953"/>
    </source>
</evidence>
<dbReference type="EMBL" id="SRYA01000001">
    <property type="protein sequence ID" value="TGY98387.1"/>
    <property type="molecule type" value="Genomic_DNA"/>
</dbReference>